<keyword evidence="1" id="KW-1133">Transmembrane helix</keyword>
<evidence type="ECO:0000256" key="1">
    <source>
        <dbReference type="SAM" id="Phobius"/>
    </source>
</evidence>
<feature type="transmembrane region" description="Helical" evidence="1">
    <location>
        <begin position="28"/>
        <end position="49"/>
    </location>
</feature>
<protein>
    <submittedName>
        <fullName evidence="2">Uncharacterized protein</fullName>
    </submittedName>
</protein>
<dbReference type="Proteomes" id="UP000030401">
    <property type="component" value="Unassembled WGS sequence"/>
</dbReference>
<dbReference type="AlphaFoldDB" id="A0A0A5G4X5"/>
<keyword evidence="1" id="KW-0472">Membrane</keyword>
<name>A0A0A5G4X5_9BACI</name>
<accession>A0A0A5G4X5</accession>
<proteinExistence type="predicted"/>
<keyword evidence="3" id="KW-1185">Reference proteome</keyword>
<gene>
    <name evidence="2" type="ORF">N784_02785</name>
</gene>
<organism evidence="2 3">
    <name type="scientific">Pontibacillus litoralis JSM 072002</name>
    <dbReference type="NCBI Taxonomy" id="1385512"/>
    <lineage>
        <taxon>Bacteria</taxon>
        <taxon>Bacillati</taxon>
        <taxon>Bacillota</taxon>
        <taxon>Bacilli</taxon>
        <taxon>Bacillales</taxon>
        <taxon>Bacillaceae</taxon>
        <taxon>Pontibacillus</taxon>
    </lineage>
</organism>
<sequence>MDKQLIAQRKMPLCSDIEKFLNKTIENFRIFVMMRIIILYITKNIYSVVAKWTEWLG</sequence>
<keyword evidence="1" id="KW-0812">Transmembrane</keyword>
<dbReference type="STRING" id="1385512.N784_02785"/>
<reference evidence="2 3" key="1">
    <citation type="submission" date="2013-08" db="EMBL/GenBank/DDBJ databases">
        <authorList>
            <person name="Huang J."/>
            <person name="Wang G."/>
        </authorList>
    </citation>
    <scope>NUCLEOTIDE SEQUENCE [LARGE SCALE GENOMIC DNA]</scope>
    <source>
        <strain evidence="2 3">JSM 072002</strain>
    </source>
</reference>
<dbReference type="EMBL" id="AVPG01000009">
    <property type="protein sequence ID" value="KGX87089.1"/>
    <property type="molecule type" value="Genomic_DNA"/>
</dbReference>
<evidence type="ECO:0000313" key="3">
    <source>
        <dbReference type="Proteomes" id="UP000030401"/>
    </source>
</evidence>
<evidence type="ECO:0000313" key="2">
    <source>
        <dbReference type="EMBL" id="KGX87089.1"/>
    </source>
</evidence>
<comment type="caution">
    <text evidence="2">The sequence shown here is derived from an EMBL/GenBank/DDBJ whole genome shotgun (WGS) entry which is preliminary data.</text>
</comment>